<dbReference type="Pfam" id="PF00168">
    <property type="entry name" value="C2"/>
    <property type="match status" value="1"/>
</dbReference>
<reference evidence="2" key="1">
    <citation type="submission" date="2021-02" db="EMBL/GenBank/DDBJ databases">
        <authorList>
            <person name="Nieuwenhuis M."/>
            <person name="Van De Peppel L.J.J."/>
        </authorList>
    </citation>
    <scope>NUCLEOTIDE SEQUENCE</scope>
    <source>
        <strain evidence="2">D49</strain>
    </source>
</reference>
<proteinExistence type="predicted"/>
<evidence type="ECO:0000259" key="1">
    <source>
        <dbReference type="Pfam" id="PF00168"/>
    </source>
</evidence>
<keyword evidence="3" id="KW-1185">Reference proteome</keyword>
<protein>
    <recommendedName>
        <fullName evidence="1">C2 domain-containing protein</fullName>
    </recommendedName>
</protein>
<reference evidence="2" key="2">
    <citation type="submission" date="2021-10" db="EMBL/GenBank/DDBJ databases">
        <title>Phylogenomics reveals ancestral predisposition of the termite-cultivated fungus Termitomyces towards a domesticated lifestyle.</title>
        <authorList>
            <person name="Auxier B."/>
            <person name="Grum-Grzhimaylo A."/>
            <person name="Cardenas M.E."/>
            <person name="Lodge J.D."/>
            <person name="Laessoe T."/>
            <person name="Pedersen O."/>
            <person name="Smith M.E."/>
            <person name="Kuyper T.W."/>
            <person name="Franco-Molano E.A."/>
            <person name="Baroni T.J."/>
            <person name="Aanen D.K."/>
        </authorList>
    </citation>
    <scope>NUCLEOTIDE SEQUENCE</scope>
    <source>
        <strain evidence="2">D49</strain>
    </source>
</reference>
<evidence type="ECO:0000313" key="3">
    <source>
        <dbReference type="Proteomes" id="UP000717328"/>
    </source>
</evidence>
<feature type="non-terminal residue" evidence="2">
    <location>
        <position position="1"/>
    </location>
</feature>
<dbReference type="SUPFAM" id="SSF49562">
    <property type="entry name" value="C2 domain (Calcium/lipid-binding domain, CaLB)"/>
    <property type="match status" value="1"/>
</dbReference>
<dbReference type="AlphaFoldDB" id="A0A9P7GHU8"/>
<dbReference type="Proteomes" id="UP000717328">
    <property type="component" value="Unassembled WGS sequence"/>
</dbReference>
<dbReference type="EMBL" id="JABCKI010000479">
    <property type="protein sequence ID" value="KAG5650333.1"/>
    <property type="molecule type" value="Genomic_DNA"/>
</dbReference>
<evidence type="ECO:0000313" key="2">
    <source>
        <dbReference type="EMBL" id="KAG5650333.1"/>
    </source>
</evidence>
<name>A0A9P7GHU8_9AGAR</name>
<dbReference type="InterPro" id="IPR000008">
    <property type="entry name" value="C2_dom"/>
</dbReference>
<dbReference type="OrthoDB" id="5967843at2759"/>
<sequence length="202" mass="21676">MREPRSYVSIAIGSGPAQVTPVAKGIHPVWNQVLKFESHSVNPILSVEVIGVSRFFGKKVIAKQNIQVPSNEGKIEGVYDLQPSNKQIKLHLEWKIVTNDSEISGEVHVPHVATAAATSTPAAIIDTQTTSSPGHGLAGINQLVIDLHPEVGSDGDVETPHVNGRLSKVMGYVKFLVENGEKIAEIHPFANAAFKVLIAGQK</sequence>
<accession>A0A9P7GHU8</accession>
<organism evidence="2 3">
    <name type="scientific">Sphagnurus paluster</name>
    <dbReference type="NCBI Taxonomy" id="117069"/>
    <lineage>
        <taxon>Eukaryota</taxon>
        <taxon>Fungi</taxon>
        <taxon>Dikarya</taxon>
        <taxon>Basidiomycota</taxon>
        <taxon>Agaricomycotina</taxon>
        <taxon>Agaricomycetes</taxon>
        <taxon>Agaricomycetidae</taxon>
        <taxon>Agaricales</taxon>
        <taxon>Tricholomatineae</taxon>
        <taxon>Lyophyllaceae</taxon>
        <taxon>Sphagnurus</taxon>
    </lineage>
</organism>
<dbReference type="InterPro" id="IPR035892">
    <property type="entry name" value="C2_domain_sf"/>
</dbReference>
<dbReference type="Gene3D" id="2.60.40.150">
    <property type="entry name" value="C2 domain"/>
    <property type="match status" value="1"/>
</dbReference>
<feature type="domain" description="C2" evidence="1">
    <location>
        <begin position="4"/>
        <end position="76"/>
    </location>
</feature>
<dbReference type="CDD" id="cd00030">
    <property type="entry name" value="C2"/>
    <property type="match status" value="1"/>
</dbReference>
<comment type="caution">
    <text evidence="2">The sequence shown here is derived from an EMBL/GenBank/DDBJ whole genome shotgun (WGS) entry which is preliminary data.</text>
</comment>
<gene>
    <name evidence="2" type="ORF">H0H81_012567</name>
</gene>